<dbReference type="GO" id="GO:0022857">
    <property type="term" value="F:transmembrane transporter activity"/>
    <property type="evidence" value="ECO:0007669"/>
    <property type="project" value="InterPro"/>
</dbReference>
<dbReference type="SUPFAM" id="SSF103473">
    <property type="entry name" value="MFS general substrate transporter"/>
    <property type="match status" value="1"/>
</dbReference>
<feature type="transmembrane region" description="Helical" evidence="6">
    <location>
        <begin position="274"/>
        <end position="297"/>
    </location>
</feature>
<dbReference type="GO" id="GO:0012505">
    <property type="term" value="C:endomembrane system"/>
    <property type="evidence" value="ECO:0007669"/>
    <property type="project" value="UniProtKB-SubCell"/>
</dbReference>
<evidence type="ECO:0000256" key="6">
    <source>
        <dbReference type="SAM" id="Phobius"/>
    </source>
</evidence>
<dbReference type="Pfam" id="PF11700">
    <property type="entry name" value="ATG22"/>
    <property type="match status" value="1"/>
</dbReference>
<organism evidence="8 9">
    <name type="scientific">SAR86 cluster bacterium</name>
    <dbReference type="NCBI Taxonomy" id="2030880"/>
    <lineage>
        <taxon>Bacteria</taxon>
        <taxon>Pseudomonadati</taxon>
        <taxon>Pseudomonadota</taxon>
        <taxon>Gammaproteobacteria</taxon>
        <taxon>SAR86 cluster</taxon>
    </lineage>
</organism>
<feature type="transmembrane region" description="Helical" evidence="6">
    <location>
        <begin position="21"/>
        <end position="43"/>
    </location>
</feature>
<dbReference type="PANTHER" id="PTHR23519">
    <property type="entry name" value="AUTOPHAGY-RELATED PROTEIN 22"/>
    <property type="match status" value="1"/>
</dbReference>
<feature type="transmembrane region" description="Helical" evidence="6">
    <location>
        <begin position="152"/>
        <end position="172"/>
    </location>
</feature>
<dbReference type="Proteomes" id="UP000711391">
    <property type="component" value="Unassembled WGS sequence"/>
</dbReference>
<keyword evidence="5 6" id="KW-0472">Membrane</keyword>
<feature type="transmembrane region" description="Helical" evidence="6">
    <location>
        <begin position="184"/>
        <end position="207"/>
    </location>
</feature>
<name>A0A937LGW7_9GAMM</name>
<dbReference type="AlphaFoldDB" id="A0A937LGW7"/>
<evidence type="ECO:0000256" key="5">
    <source>
        <dbReference type="ARBA" id="ARBA00023136"/>
    </source>
</evidence>
<feature type="transmembrane region" description="Helical" evidence="6">
    <location>
        <begin position="55"/>
        <end position="76"/>
    </location>
</feature>
<feature type="transmembrane region" description="Helical" evidence="6">
    <location>
        <begin position="88"/>
        <end position="105"/>
    </location>
</feature>
<dbReference type="PANTHER" id="PTHR23519:SF1">
    <property type="entry name" value="AUTOPHAGY-RELATED PROTEIN 22"/>
    <property type="match status" value="1"/>
</dbReference>
<feature type="transmembrane region" description="Helical" evidence="6">
    <location>
        <begin position="304"/>
        <end position="323"/>
    </location>
</feature>
<dbReference type="InterPro" id="IPR050495">
    <property type="entry name" value="ATG22/LtaA_families"/>
</dbReference>
<feature type="domain" description="Major facilitator superfamily (MFS) profile" evidence="7">
    <location>
        <begin position="239"/>
        <end position="418"/>
    </location>
</feature>
<evidence type="ECO:0000256" key="4">
    <source>
        <dbReference type="ARBA" id="ARBA00022989"/>
    </source>
</evidence>
<dbReference type="Gene3D" id="1.20.1250.20">
    <property type="entry name" value="MFS general substrate transporter like domains"/>
    <property type="match status" value="1"/>
</dbReference>
<accession>A0A937LGW7</accession>
<reference evidence="8" key="1">
    <citation type="submission" date="2020-10" db="EMBL/GenBank/DDBJ databases">
        <title>Microbiome of the Black Sea water column analyzed by genome centric metagenomics.</title>
        <authorList>
            <person name="Cabello-Yeves P.J."/>
            <person name="Callieri C."/>
            <person name="Picazo A."/>
            <person name="Mehrshad M."/>
            <person name="Haro-Moreno J.M."/>
            <person name="Roda-Garcia J."/>
            <person name="Dzembekova N."/>
            <person name="Slabakova V."/>
            <person name="Slabakova N."/>
            <person name="Moncheva S."/>
            <person name="Rodriguez-Valera F."/>
        </authorList>
    </citation>
    <scope>NUCLEOTIDE SEQUENCE</scope>
    <source>
        <strain evidence="8">BS307-5m-G50</strain>
    </source>
</reference>
<dbReference type="EMBL" id="JADHQD010000016">
    <property type="protein sequence ID" value="MBL6818410.1"/>
    <property type="molecule type" value="Genomic_DNA"/>
</dbReference>
<protein>
    <submittedName>
        <fullName evidence="8">MFS transporter</fullName>
    </submittedName>
</protein>
<evidence type="ECO:0000313" key="8">
    <source>
        <dbReference type="EMBL" id="MBL6818410.1"/>
    </source>
</evidence>
<evidence type="ECO:0000256" key="1">
    <source>
        <dbReference type="ARBA" id="ARBA00004127"/>
    </source>
</evidence>
<gene>
    <name evidence="8" type="ORF">ISQ64_03285</name>
</gene>
<keyword evidence="3 6" id="KW-0812">Transmembrane</keyword>
<feature type="transmembrane region" description="Helical" evidence="6">
    <location>
        <begin position="240"/>
        <end position="262"/>
    </location>
</feature>
<comment type="subcellular location">
    <subcellularLocation>
        <location evidence="1">Endomembrane system</location>
        <topology evidence="1">Multi-pass membrane protein</topology>
    </subcellularLocation>
</comment>
<evidence type="ECO:0000259" key="7">
    <source>
        <dbReference type="PROSITE" id="PS50850"/>
    </source>
</evidence>
<keyword evidence="4 6" id="KW-1133">Transmembrane helix</keyword>
<dbReference type="InterPro" id="IPR036259">
    <property type="entry name" value="MFS_trans_sf"/>
</dbReference>
<dbReference type="InterPro" id="IPR024671">
    <property type="entry name" value="Atg22-like"/>
</dbReference>
<dbReference type="InterPro" id="IPR020846">
    <property type="entry name" value="MFS_dom"/>
</dbReference>
<comment type="caution">
    <text evidence="8">The sequence shown here is derived from an EMBL/GenBank/DDBJ whole genome shotgun (WGS) entry which is preliminary data.</text>
</comment>
<feature type="transmembrane region" description="Helical" evidence="6">
    <location>
        <begin position="394"/>
        <end position="413"/>
    </location>
</feature>
<evidence type="ECO:0000256" key="3">
    <source>
        <dbReference type="ARBA" id="ARBA00022692"/>
    </source>
</evidence>
<sequence>MNNSENKIFTKTVKSWIAYDAGNSAFATTVVAAFFPIFYLQYWASSMTELEASVYYSWALVISNLSILLSGPVIGAITDLNQSTKKSLTVLTFTSVFFVGLLYFLQAGSWILALTFFVIANYCFCVAQIPYDKILTKISTPNNFSIISNQGYAWGYFGGGLLFIVNAFMSINPSAFGLASQAEAIRVSFLMVSVWWLIFLIPLLLNFRETKEANKSKNSIIQSIKNIVSTFKSVYKYKNAFIFLIAFFLFIDGAHTVIYMASTFALNLGLETNAIIQALILVQIVAFPATLIWGYVAGRFGDKLVLYITIISYICIIIYSTTLSSALEFYLLAAWVGCVQGGIQGSSRGLFGKLIPEDKAGEFYGLYNVMGRAGAILGPAMVGGLLTIYGNVRIALLPIAILFILGGLLLTRVKNEIT</sequence>
<evidence type="ECO:0000256" key="2">
    <source>
        <dbReference type="ARBA" id="ARBA00022448"/>
    </source>
</evidence>
<feature type="transmembrane region" description="Helical" evidence="6">
    <location>
        <begin position="111"/>
        <end position="131"/>
    </location>
</feature>
<evidence type="ECO:0000313" key="9">
    <source>
        <dbReference type="Proteomes" id="UP000711391"/>
    </source>
</evidence>
<keyword evidence="2" id="KW-0813">Transport</keyword>
<proteinExistence type="predicted"/>
<dbReference type="PROSITE" id="PS50850">
    <property type="entry name" value="MFS"/>
    <property type="match status" value="1"/>
</dbReference>